<gene>
    <name evidence="4" type="ORF">P879_10922</name>
</gene>
<sequence length="89" mass="10501">MAEKRALAYDQMVEEALCAHLVKLEQGNEKLQREKEDQARKATQEKLRAQLELQLNEQEQARQTAFGEFLKDKQMVDEVVQRIQREDEV</sequence>
<keyword evidence="1 2" id="KW-0175">Coiled coil</keyword>
<dbReference type="InterPro" id="IPR043597">
    <property type="entry name" value="TPH_dom"/>
</dbReference>
<protein>
    <recommendedName>
        <fullName evidence="3">Trichohyalin-plectin-homology domain-containing protein</fullName>
    </recommendedName>
</protein>
<comment type="caution">
    <text evidence="4">The sequence shown here is derived from an EMBL/GenBank/DDBJ whole genome shotgun (WGS) entry which is preliminary data.</text>
</comment>
<dbReference type="Proteomes" id="UP000699462">
    <property type="component" value="Unassembled WGS sequence"/>
</dbReference>
<evidence type="ECO:0000313" key="5">
    <source>
        <dbReference type="Proteomes" id="UP000699462"/>
    </source>
</evidence>
<accession>A0A8T0D7C0</accession>
<evidence type="ECO:0000256" key="2">
    <source>
        <dbReference type="SAM" id="Coils"/>
    </source>
</evidence>
<reference evidence="4 5" key="1">
    <citation type="submission" date="2019-07" db="EMBL/GenBank/DDBJ databases">
        <title>Annotation for the trematode Paragonimus westermani.</title>
        <authorList>
            <person name="Choi Y.-J."/>
        </authorList>
    </citation>
    <scope>NUCLEOTIDE SEQUENCE [LARGE SCALE GENOMIC DNA]</scope>
    <source>
        <strain evidence="4">180907_Pwestermani</strain>
    </source>
</reference>
<organism evidence="4 5">
    <name type="scientific">Paragonimus westermani</name>
    <dbReference type="NCBI Taxonomy" id="34504"/>
    <lineage>
        <taxon>Eukaryota</taxon>
        <taxon>Metazoa</taxon>
        <taxon>Spiralia</taxon>
        <taxon>Lophotrochozoa</taxon>
        <taxon>Platyhelminthes</taxon>
        <taxon>Trematoda</taxon>
        <taxon>Digenea</taxon>
        <taxon>Plagiorchiida</taxon>
        <taxon>Troglotremata</taxon>
        <taxon>Troglotrematidae</taxon>
        <taxon>Paragonimus</taxon>
    </lineage>
</organism>
<feature type="coiled-coil region" evidence="2">
    <location>
        <begin position="21"/>
        <end position="68"/>
    </location>
</feature>
<dbReference type="Pfam" id="PF13868">
    <property type="entry name" value="TPH"/>
    <property type="match status" value="1"/>
</dbReference>
<dbReference type="AlphaFoldDB" id="A0A8T0D7C0"/>
<evidence type="ECO:0000259" key="3">
    <source>
        <dbReference type="Pfam" id="PF13868"/>
    </source>
</evidence>
<dbReference type="EMBL" id="JTDF01019284">
    <property type="protein sequence ID" value="KAF8562551.1"/>
    <property type="molecule type" value="Genomic_DNA"/>
</dbReference>
<evidence type="ECO:0000256" key="1">
    <source>
        <dbReference type="ARBA" id="ARBA00023054"/>
    </source>
</evidence>
<dbReference type="OrthoDB" id="197839at2759"/>
<name>A0A8T0D7C0_9TREM</name>
<evidence type="ECO:0000313" key="4">
    <source>
        <dbReference type="EMBL" id="KAF8562551.1"/>
    </source>
</evidence>
<keyword evidence="5" id="KW-1185">Reference proteome</keyword>
<proteinExistence type="predicted"/>
<feature type="domain" description="Trichohyalin-plectin-homology" evidence="3">
    <location>
        <begin position="1"/>
        <end position="88"/>
    </location>
</feature>